<evidence type="ECO:0000313" key="2">
    <source>
        <dbReference type="Proteomes" id="UP000001571"/>
    </source>
</evidence>
<dbReference type="GeneID" id="4818413"/>
<accession>A2I7X4</accession>
<dbReference type="OrthoDB" id="28641at10239"/>
<dbReference type="Proteomes" id="UP000001571">
    <property type="component" value="Segment"/>
</dbReference>
<reference evidence="1 2" key="2">
    <citation type="journal article" date="1986" name="Appl. Environ. Microbiol.">
        <title>Cloning and Expression in Escherichia coli of the Polysaccharide Depolymerase Associated with Bacteriophage-Infected Erwinia amylovora.</title>
        <authorList>
            <person name="Vandenbergh P.A."/>
            <person name="Cole R.L."/>
        </authorList>
    </citation>
    <scope>NUCLEOTIDE SEQUENCE [LARGE SCALE GENOMIC DNA]</scope>
</reference>
<proteinExistence type="predicted"/>
<dbReference type="EMBL" id="EF160123">
    <property type="protein sequence ID" value="ABM63396.1"/>
    <property type="molecule type" value="Genomic_DNA"/>
</dbReference>
<evidence type="ECO:0000313" key="1">
    <source>
        <dbReference type="EMBL" id="ABM63396.1"/>
    </source>
</evidence>
<name>A2I7X4_9CAUD</name>
<protein>
    <submittedName>
        <fullName evidence="1">p10-like protein</fullName>
    </submittedName>
</protein>
<organism evidence="1 2">
    <name type="scientific">Erwinia phage Era103</name>
    <dbReference type="NCBI Taxonomy" id="418443"/>
    <lineage>
        <taxon>Viruses</taxon>
        <taxon>Duplodnaviria</taxon>
        <taxon>Heunggongvirae</taxon>
        <taxon>Uroviricota</taxon>
        <taxon>Caudoviricetes</taxon>
        <taxon>Autographivirales</taxon>
        <taxon>Autosignataviridae</taxon>
        <taxon>Molineuxvirinae</taxon>
        <taxon>Eracentumvirus</taxon>
        <taxon>Eracentumvirus era103</taxon>
    </lineage>
</organism>
<keyword evidence="2" id="KW-1185">Reference proteome</keyword>
<reference evidence="1 2" key="1">
    <citation type="journal article" date="1985" name="Appl. Environ. Microbiol.">
        <title>Partial Purification and Characterization of a Polysaccharide Depolymerase Associated with Phage-Infected Erwinia amylovora.</title>
        <authorList>
            <person name="Vandenbergh P.A."/>
            <person name="Wright A.M."/>
            <person name="Vidaver A.K."/>
        </authorList>
    </citation>
    <scope>NUCLEOTIDE SEQUENCE [LARGE SCALE GENOMIC DNA]</scope>
</reference>
<sequence length="152" mass="16796">MKLKGVTLTKGHLASNGGLRGHSVGDVFPVIISYAGKMDNLLRYVQAPDGASHLVSDDKEAKELAIAWLETRKHTDGQAVGVWELCKVRAHQYHDETQCEVVTSGPFDFWSVYARNEAGEAAPVWDSKGNTAYDLMMGYVVIEFLEKRGVKL</sequence>
<gene>
    <name evidence="1" type="ORF">Era103g06</name>
</gene>
<dbReference type="KEGG" id="vg:4818413"/>
<dbReference type="RefSeq" id="YP_001039637.1">
    <property type="nucleotide sequence ID" value="NC_009014.1"/>
</dbReference>